<dbReference type="AlphaFoldDB" id="A0AAD2FI36"/>
<organism evidence="1 2">
    <name type="scientific">Cylindrotheca closterium</name>
    <dbReference type="NCBI Taxonomy" id="2856"/>
    <lineage>
        <taxon>Eukaryota</taxon>
        <taxon>Sar</taxon>
        <taxon>Stramenopiles</taxon>
        <taxon>Ochrophyta</taxon>
        <taxon>Bacillariophyta</taxon>
        <taxon>Bacillariophyceae</taxon>
        <taxon>Bacillariophycidae</taxon>
        <taxon>Bacillariales</taxon>
        <taxon>Bacillariaceae</taxon>
        <taxon>Cylindrotheca</taxon>
    </lineage>
</organism>
<dbReference type="EMBL" id="CAKOGP040000890">
    <property type="protein sequence ID" value="CAJ1940406.1"/>
    <property type="molecule type" value="Genomic_DNA"/>
</dbReference>
<evidence type="ECO:0000313" key="2">
    <source>
        <dbReference type="Proteomes" id="UP001295423"/>
    </source>
</evidence>
<name>A0AAD2FI36_9STRA</name>
<evidence type="ECO:0000313" key="1">
    <source>
        <dbReference type="EMBL" id="CAJ1940406.1"/>
    </source>
</evidence>
<comment type="caution">
    <text evidence="1">The sequence shown here is derived from an EMBL/GenBank/DDBJ whole genome shotgun (WGS) entry which is preliminary data.</text>
</comment>
<keyword evidence="2" id="KW-1185">Reference proteome</keyword>
<protein>
    <submittedName>
        <fullName evidence="1">Uncharacterized protein</fullName>
    </submittedName>
</protein>
<accession>A0AAD2FI36</accession>
<sequence>MLNIEDQTACDADFETVLVDLNDKNRLHFSVDVVPERRKDSLDEIDERDTELTFYDARETNDEGAVNNMLCFFVDSACGIESCQPLDSILKTSSTRMSNSAWGKLQDDTEIRRSVEFKGVVIREFGLTLGDHPNAISGPPIRLDWHNFQKESRMNLDEYEDARKPRRSRRQMKLSLSERHRILVHERGHSFSEIKGAWKTALQIREQRIETSSQTLLQRKLDEVWESLCRKYCRFLDRTTSLCF</sequence>
<proteinExistence type="predicted"/>
<gene>
    <name evidence="1" type="ORF">CYCCA115_LOCUS7026</name>
</gene>
<dbReference type="Proteomes" id="UP001295423">
    <property type="component" value="Unassembled WGS sequence"/>
</dbReference>
<reference evidence="1" key="1">
    <citation type="submission" date="2023-08" db="EMBL/GenBank/DDBJ databases">
        <authorList>
            <person name="Audoor S."/>
            <person name="Bilcke G."/>
        </authorList>
    </citation>
    <scope>NUCLEOTIDE SEQUENCE</scope>
</reference>